<keyword evidence="1" id="KW-1133">Transmembrane helix</keyword>
<comment type="caution">
    <text evidence="3">The sequence shown here is derived from an EMBL/GenBank/DDBJ whole genome shotgun (WGS) entry which is preliminary data.</text>
</comment>
<evidence type="ECO:0000256" key="1">
    <source>
        <dbReference type="SAM" id="Phobius"/>
    </source>
</evidence>
<feature type="domain" description="DUF4350" evidence="2">
    <location>
        <begin position="56"/>
        <end position="268"/>
    </location>
</feature>
<feature type="transmembrane region" description="Helical" evidence="1">
    <location>
        <begin position="302"/>
        <end position="322"/>
    </location>
</feature>
<dbReference type="InterPro" id="IPR025646">
    <property type="entry name" value="DUF4350"/>
</dbReference>
<evidence type="ECO:0000313" key="3">
    <source>
        <dbReference type="EMBL" id="MFC0588832.1"/>
    </source>
</evidence>
<keyword evidence="1" id="KW-0812">Transmembrane</keyword>
<dbReference type="Proteomes" id="UP001589943">
    <property type="component" value="Unassembled WGS sequence"/>
</dbReference>
<dbReference type="RefSeq" id="WP_379480321.1">
    <property type="nucleotide sequence ID" value="NZ_JBHLTL010000001.1"/>
</dbReference>
<organism evidence="3 4">
    <name type="scientific">Novosphingobium aquiterrae</name>
    <dbReference type="NCBI Taxonomy" id="624388"/>
    <lineage>
        <taxon>Bacteria</taxon>
        <taxon>Pseudomonadati</taxon>
        <taxon>Pseudomonadota</taxon>
        <taxon>Alphaproteobacteria</taxon>
        <taxon>Sphingomonadales</taxon>
        <taxon>Sphingomonadaceae</taxon>
        <taxon>Novosphingobium</taxon>
    </lineage>
</organism>
<evidence type="ECO:0000313" key="4">
    <source>
        <dbReference type="Proteomes" id="UP001589943"/>
    </source>
</evidence>
<keyword evidence="4" id="KW-1185">Reference proteome</keyword>
<gene>
    <name evidence="3" type="ORF">ACFFF7_05345</name>
</gene>
<evidence type="ECO:0000259" key="2">
    <source>
        <dbReference type="Pfam" id="PF14258"/>
    </source>
</evidence>
<accession>A0ABV6PG59</accession>
<reference evidence="3 4" key="1">
    <citation type="submission" date="2024-09" db="EMBL/GenBank/DDBJ databases">
        <authorList>
            <person name="Sun Q."/>
            <person name="Mori K."/>
        </authorList>
    </citation>
    <scope>NUCLEOTIDE SEQUENCE [LARGE SCALE GENOMIC DNA]</scope>
    <source>
        <strain evidence="3 4">NCAIM B.02537</strain>
    </source>
</reference>
<proteinExistence type="predicted"/>
<sequence length="436" mass="46582">MSDAGRSTGPFSPRMALALVAGGIALFLLVLWMIGSGMSERKANNGGAHAAAKGLTGYAAFAQYIGKRGYPVALAKSPGALHQPGTLVLTPPAYTDTAELSRIVQRHRSFGPTIVVLPKWGAFRLPRTRPDVKEGWVELGQPLVASWKGFYDDITLSLDRKRPRQITSGWVGAGLAGPMPAPGVILSGSGPRLVPLVETAESGQVLAAYVADGGDYPGLRDMATRAEPEVDEDETHGDYPVVFIFDPDLIDNYGLANPTNALLGERLLAAAIEGDDRRVVFDLTLNGLGRSRSLLTLAFEPPFLAATLCLMLAALVLGWRAFNRFGPPLLGTRALAFGKRALVSNAAGLIRRTRRMHLIGGPYADAARDRLTRALALPARLSGSDAEAAIDRALVTRDPQSPAFSATAAALRTARRPIDMLRAARTLHLLERTLTK</sequence>
<protein>
    <submittedName>
        <fullName evidence="3">DUF4350 domain-containing protein</fullName>
    </submittedName>
</protein>
<feature type="transmembrane region" description="Helical" evidence="1">
    <location>
        <begin position="15"/>
        <end position="34"/>
    </location>
</feature>
<dbReference type="Pfam" id="PF14258">
    <property type="entry name" value="DUF4350"/>
    <property type="match status" value="1"/>
</dbReference>
<name>A0ABV6PG59_9SPHN</name>
<dbReference type="EMBL" id="JBHLTL010000001">
    <property type="protein sequence ID" value="MFC0588832.1"/>
    <property type="molecule type" value="Genomic_DNA"/>
</dbReference>
<keyword evidence="1" id="KW-0472">Membrane</keyword>